<gene>
    <name evidence="1" type="ORF">AUK04_02575</name>
</gene>
<dbReference type="Proteomes" id="UP000183758">
    <property type="component" value="Unassembled WGS sequence"/>
</dbReference>
<dbReference type="EMBL" id="MNZM01000063">
    <property type="protein sequence ID" value="OIP84157.1"/>
    <property type="molecule type" value="Genomic_DNA"/>
</dbReference>
<reference evidence="1 2" key="1">
    <citation type="journal article" date="2016" name="Environ. Microbiol.">
        <title>Genomic resolution of a cold subsurface aquifer community provides metabolic insights for novel microbes adapted to high CO concentrations.</title>
        <authorList>
            <person name="Probst A.J."/>
            <person name="Castelle C.J."/>
            <person name="Singh A."/>
            <person name="Brown C.T."/>
            <person name="Anantharaman K."/>
            <person name="Sharon I."/>
            <person name="Hug L.A."/>
            <person name="Burstein D."/>
            <person name="Emerson J.B."/>
            <person name="Thomas B.C."/>
            <person name="Banfield J.F."/>
        </authorList>
    </citation>
    <scope>NUCLEOTIDE SEQUENCE [LARGE SCALE GENOMIC DNA]</scope>
    <source>
        <strain evidence="1">CG2_30_33_16</strain>
    </source>
</reference>
<protein>
    <submittedName>
        <fullName evidence="1">Uncharacterized protein</fullName>
    </submittedName>
</protein>
<evidence type="ECO:0000313" key="1">
    <source>
        <dbReference type="EMBL" id="OIP84157.1"/>
    </source>
</evidence>
<sequence>MINKETHRVTTAKETLTYVVNWLKWQAMAINPFACGYTTNSLEYHDHNCISLTTGPYVKGAVGHVELYSKKEHGNIEDFLSVGDPIPDLPNLFHTHNFNHSGLAGSWEFKVK</sequence>
<accession>A0A1J5HG25</accession>
<organism evidence="1 2">
    <name type="scientific">Candidatus Roizmanbacteria bacterium CG2_30_33_16</name>
    <dbReference type="NCBI Taxonomy" id="1805340"/>
    <lineage>
        <taxon>Bacteria</taxon>
        <taxon>Candidatus Roizmaniibacteriota</taxon>
    </lineage>
</organism>
<dbReference type="AlphaFoldDB" id="A0A1J5HG25"/>
<evidence type="ECO:0000313" key="2">
    <source>
        <dbReference type="Proteomes" id="UP000183758"/>
    </source>
</evidence>
<proteinExistence type="predicted"/>
<name>A0A1J5HG25_9BACT</name>
<comment type="caution">
    <text evidence="1">The sequence shown here is derived from an EMBL/GenBank/DDBJ whole genome shotgun (WGS) entry which is preliminary data.</text>
</comment>